<proteinExistence type="predicted"/>
<evidence type="ECO:0000259" key="2">
    <source>
        <dbReference type="PROSITE" id="PS51019"/>
    </source>
</evidence>
<organism evidence="3 4">
    <name type="scientific">Naja naja</name>
    <name type="common">Indian cobra</name>
    <dbReference type="NCBI Taxonomy" id="35670"/>
    <lineage>
        <taxon>Eukaryota</taxon>
        <taxon>Metazoa</taxon>
        <taxon>Chordata</taxon>
        <taxon>Craniata</taxon>
        <taxon>Vertebrata</taxon>
        <taxon>Euteleostomi</taxon>
        <taxon>Lepidosauria</taxon>
        <taxon>Squamata</taxon>
        <taxon>Bifurcata</taxon>
        <taxon>Unidentata</taxon>
        <taxon>Episquamata</taxon>
        <taxon>Toxicofera</taxon>
        <taxon>Serpentes</taxon>
        <taxon>Colubroidea</taxon>
        <taxon>Elapidae</taxon>
        <taxon>Elapinae</taxon>
        <taxon>Naja</taxon>
    </lineage>
</organism>
<protein>
    <recommendedName>
        <fullName evidence="2">Reelin domain-containing protein</fullName>
    </recommendedName>
</protein>
<feature type="region of interest" description="Disordered" evidence="1">
    <location>
        <begin position="216"/>
        <end position="274"/>
    </location>
</feature>
<evidence type="ECO:0000313" key="4">
    <source>
        <dbReference type="Proteomes" id="UP000694559"/>
    </source>
</evidence>
<dbReference type="Ensembl" id="ENSNNAT00000004574.1">
    <property type="protein sequence ID" value="ENSNNAP00000004372.1"/>
    <property type="gene ID" value="ENSNNAG00000002925.1"/>
</dbReference>
<dbReference type="AlphaFoldDB" id="A0A8C6VM88"/>
<dbReference type="Proteomes" id="UP000694559">
    <property type="component" value="Unplaced"/>
</dbReference>
<keyword evidence="4" id="KW-1185">Reference proteome</keyword>
<dbReference type="PROSITE" id="PS51019">
    <property type="entry name" value="REELIN"/>
    <property type="match status" value="1"/>
</dbReference>
<dbReference type="InterPro" id="IPR051237">
    <property type="entry name" value="Ferric-chelate_Red/DefProt"/>
</dbReference>
<dbReference type="GeneTree" id="ENSGT00940000164178"/>
<dbReference type="InterPro" id="IPR042307">
    <property type="entry name" value="Reeler_sf"/>
</dbReference>
<feature type="compositionally biased region" description="Low complexity" evidence="1">
    <location>
        <begin position="261"/>
        <end position="270"/>
    </location>
</feature>
<dbReference type="Gene3D" id="2.60.40.4060">
    <property type="entry name" value="Reeler domain"/>
    <property type="match status" value="1"/>
</dbReference>
<reference evidence="3" key="2">
    <citation type="submission" date="2025-09" db="UniProtKB">
        <authorList>
            <consortium name="Ensembl"/>
        </authorList>
    </citation>
    <scope>IDENTIFICATION</scope>
</reference>
<dbReference type="PANTHER" id="PTHR45828">
    <property type="entry name" value="CYTOCHROME B561/FERRIC REDUCTASE TRANSMEMBRANE"/>
    <property type="match status" value="1"/>
</dbReference>
<dbReference type="InterPro" id="IPR002861">
    <property type="entry name" value="Reeler_dom"/>
</dbReference>
<reference evidence="3" key="1">
    <citation type="submission" date="2025-08" db="UniProtKB">
        <authorList>
            <consortium name="Ensembl"/>
        </authorList>
    </citation>
    <scope>IDENTIFICATION</scope>
</reference>
<dbReference type="PANTHER" id="PTHR45828:SF43">
    <property type="entry name" value="REELIN DOMAIN-CONTAINING PROTEIN"/>
    <property type="match status" value="1"/>
</dbReference>
<dbReference type="Pfam" id="PF02014">
    <property type="entry name" value="Reeler"/>
    <property type="match status" value="1"/>
</dbReference>
<evidence type="ECO:0000313" key="3">
    <source>
        <dbReference type="Ensembl" id="ENSNNAP00000004372.1"/>
    </source>
</evidence>
<dbReference type="GO" id="GO:0016020">
    <property type="term" value="C:membrane"/>
    <property type="evidence" value="ECO:0007669"/>
    <property type="project" value="TreeGrafter"/>
</dbReference>
<dbReference type="OMA" id="TRNINCG"/>
<accession>A0A8C6VM88</accession>
<dbReference type="CDD" id="cd08544">
    <property type="entry name" value="Reeler"/>
    <property type="match status" value="1"/>
</dbReference>
<feature type="domain" description="Reelin" evidence="2">
    <location>
        <begin position="14"/>
        <end position="180"/>
    </location>
</feature>
<name>A0A8C6VM88_NAJNA</name>
<evidence type="ECO:0000256" key="1">
    <source>
        <dbReference type="SAM" id="MobiDB-lite"/>
    </source>
</evidence>
<sequence>MKMETYSFFGIIFCTVFVSQIFGYPYNDISIACDSMLPDHGSAPQTSSPPYVISVSFDRYDPGNEIQVVLEGTSISGFKAFMVQAREIDGNVPVGMFHIVDPNTQGLPCANMTNSAVSHINPIVKHRITTIWVAPQGTRRIRIMGTFVQDYDNYWVGVHSETLSPRDVFMATNRSMLTNDSIASAVSEIPADSDMFSDEDIDLNILIPDSEEEYVSNTTVGSPDLDKRNTTRKSRRKSFLTLNINHGEGKVSQSNTGACVKSPQESPQSSESKKSQSKVNVALIFVVVLNLVSFLR</sequence>